<feature type="region of interest" description="Disordered" evidence="6">
    <location>
        <begin position="1"/>
        <end position="30"/>
    </location>
</feature>
<comment type="caution">
    <text evidence="8">The sequence shown here is derived from an EMBL/GenBank/DDBJ whole genome shotgun (WGS) entry which is preliminary data.</text>
</comment>
<dbReference type="InterPro" id="IPR044771">
    <property type="entry name" value="UN933_plant"/>
</dbReference>
<dbReference type="InterPro" id="IPR036259">
    <property type="entry name" value="MFS_trans_sf"/>
</dbReference>
<feature type="transmembrane region" description="Helical" evidence="7">
    <location>
        <begin position="246"/>
        <end position="268"/>
    </location>
</feature>
<feature type="transmembrane region" description="Helical" evidence="7">
    <location>
        <begin position="303"/>
        <end position="322"/>
    </location>
</feature>
<feature type="transmembrane region" description="Helical" evidence="7">
    <location>
        <begin position="334"/>
        <end position="356"/>
    </location>
</feature>
<evidence type="ECO:0000256" key="6">
    <source>
        <dbReference type="SAM" id="MobiDB-lite"/>
    </source>
</evidence>
<reference evidence="8 9" key="1">
    <citation type="submission" date="2024-09" db="EMBL/GenBank/DDBJ databases">
        <title>Chromosome-scale assembly of Riccia fluitans.</title>
        <authorList>
            <person name="Paukszto L."/>
            <person name="Sawicki J."/>
            <person name="Karawczyk K."/>
            <person name="Piernik-Szablinska J."/>
            <person name="Szczecinska M."/>
            <person name="Mazdziarz M."/>
        </authorList>
    </citation>
    <scope>NUCLEOTIDE SEQUENCE [LARGE SCALE GENOMIC DNA]</scope>
    <source>
        <strain evidence="8">Rf_01</strain>
        <tissue evidence="8">Aerial parts of the thallus</tissue>
    </source>
</reference>
<dbReference type="PANTHER" id="PTHR19444:SF13">
    <property type="entry name" value="PROTEIN UNC-93 HOMOLOG A"/>
    <property type="match status" value="1"/>
</dbReference>
<evidence type="ECO:0000313" key="9">
    <source>
        <dbReference type="Proteomes" id="UP001605036"/>
    </source>
</evidence>
<evidence type="ECO:0000256" key="3">
    <source>
        <dbReference type="ARBA" id="ARBA00022692"/>
    </source>
</evidence>
<name>A0ABD1ZH61_9MARC</name>
<dbReference type="Proteomes" id="UP001605036">
    <property type="component" value="Unassembled WGS sequence"/>
</dbReference>
<organism evidence="8 9">
    <name type="scientific">Riccia fluitans</name>
    <dbReference type="NCBI Taxonomy" id="41844"/>
    <lineage>
        <taxon>Eukaryota</taxon>
        <taxon>Viridiplantae</taxon>
        <taxon>Streptophyta</taxon>
        <taxon>Embryophyta</taxon>
        <taxon>Marchantiophyta</taxon>
        <taxon>Marchantiopsida</taxon>
        <taxon>Marchantiidae</taxon>
        <taxon>Marchantiales</taxon>
        <taxon>Ricciaceae</taxon>
        <taxon>Riccia</taxon>
    </lineage>
</organism>
<keyword evidence="4 7" id="KW-1133">Transmembrane helix</keyword>
<evidence type="ECO:0000256" key="2">
    <source>
        <dbReference type="ARBA" id="ARBA00009172"/>
    </source>
</evidence>
<dbReference type="InterPro" id="IPR010291">
    <property type="entry name" value="Ion_channel_UNC-93"/>
</dbReference>
<keyword evidence="5 7" id="KW-0472">Membrane</keyword>
<protein>
    <recommendedName>
        <fullName evidence="10">UNC93-like protein 3</fullName>
    </recommendedName>
</protein>
<evidence type="ECO:0000313" key="8">
    <source>
        <dbReference type="EMBL" id="KAL2650261.1"/>
    </source>
</evidence>
<dbReference type="Gene3D" id="1.20.1250.20">
    <property type="entry name" value="MFS general substrate transporter like domains"/>
    <property type="match status" value="1"/>
</dbReference>
<feature type="transmembrane region" description="Helical" evidence="7">
    <location>
        <begin position="119"/>
        <end position="137"/>
    </location>
</feature>
<evidence type="ECO:0000256" key="4">
    <source>
        <dbReference type="ARBA" id="ARBA00022989"/>
    </source>
</evidence>
<dbReference type="SUPFAM" id="SSF103473">
    <property type="entry name" value="MFS general substrate transporter"/>
    <property type="match status" value="1"/>
</dbReference>
<feature type="transmembrane region" description="Helical" evidence="7">
    <location>
        <begin position="171"/>
        <end position="193"/>
    </location>
</feature>
<feature type="compositionally biased region" description="Basic and acidic residues" evidence="6">
    <location>
        <begin position="20"/>
        <end position="29"/>
    </location>
</feature>
<keyword evidence="9" id="KW-1185">Reference proteome</keyword>
<feature type="transmembrane region" description="Helical" evidence="7">
    <location>
        <begin position="214"/>
        <end position="234"/>
    </location>
</feature>
<evidence type="ECO:0008006" key="10">
    <source>
        <dbReference type="Google" id="ProtNLM"/>
    </source>
</evidence>
<feature type="transmembrane region" description="Helical" evidence="7">
    <location>
        <begin position="144"/>
        <end position="165"/>
    </location>
</feature>
<dbReference type="CDD" id="cd17338">
    <property type="entry name" value="MFS_unc93_like"/>
    <property type="match status" value="1"/>
</dbReference>
<comment type="similarity">
    <text evidence="2">Belongs to the unc-93 family.</text>
</comment>
<evidence type="ECO:0000256" key="7">
    <source>
        <dbReference type="SAM" id="Phobius"/>
    </source>
</evidence>
<dbReference type="PANTHER" id="PTHR19444">
    <property type="entry name" value="UNC-93 RELATED"/>
    <property type="match status" value="1"/>
</dbReference>
<comment type="subcellular location">
    <subcellularLocation>
        <location evidence="1">Membrane</location>
        <topology evidence="1">Multi-pass membrane protein</topology>
    </subcellularLocation>
</comment>
<dbReference type="EMBL" id="JBHFFA010000001">
    <property type="protein sequence ID" value="KAL2650261.1"/>
    <property type="molecule type" value="Genomic_DNA"/>
</dbReference>
<proteinExistence type="inferred from homology"/>
<dbReference type="GO" id="GO:0016020">
    <property type="term" value="C:membrane"/>
    <property type="evidence" value="ECO:0007669"/>
    <property type="project" value="UniProtKB-SubCell"/>
</dbReference>
<dbReference type="InterPro" id="IPR051951">
    <property type="entry name" value="UNC-93_regulatory"/>
</dbReference>
<sequence length="487" mass="52865">MALDRSPSGLMDGSPSGGFDRSRSGRSDTDFVQVHGDEDEALFRPILPKVAADIFQRQTSAPVLTRSDSMESDGNWSPYLRDLHMLSLCFLLVFLAYGATQNLESSLFTDKGLGSTSLGVLYLSLTIFSFGAPIVVMRFGSKKALLFGLSGYWIFIAANLFPSWYTLIPASVYLGFTAAILWVAEGTYITFAAKNHAAICNIPEATALGRFNGEFWGAFSCHQVIGNLISLALLDFQKKPDKSSAGLVELFLVFLGSMTIGTILVCLLRPHDNLTSRASFGDDSGMNRGYAKASFALLSERRMLFLICLLVYTGMQQAFIWGDFTRDIIKPTLGLSWVGGVMAFYGASDTIASVVAGRFSSGLLSIAVILTGGACCQIIVMAVLFFQGSLEQTSGYSYIVFGAAIIWGVGDATFNTQISAVLGIFYPNSTEAAFAQWKIWQSVATSAAFFVSPYTTLITKLLILFVSLVISVSLFLVAMWRSRRGQS</sequence>
<dbReference type="AlphaFoldDB" id="A0ABD1ZH61"/>
<gene>
    <name evidence="8" type="ORF">R1flu_018389</name>
</gene>
<evidence type="ECO:0000256" key="1">
    <source>
        <dbReference type="ARBA" id="ARBA00004141"/>
    </source>
</evidence>
<feature type="transmembrane region" description="Helical" evidence="7">
    <location>
        <begin position="363"/>
        <end position="386"/>
    </location>
</feature>
<dbReference type="Pfam" id="PF05978">
    <property type="entry name" value="UNC-93"/>
    <property type="match status" value="1"/>
</dbReference>
<keyword evidence="3 7" id="KW-0812">Transmembrane</keyword>
<accession>A0ABD1ZH61</accession>
<evidence type="ECO:0000256" key="5">
    <source>
        <dbReference type="ARBA" id="ARBA00023136"/>
    </source>
</evidence>
<feature type="transmembrane region" description="Helical" evidence="7">
    <location>
        <begin position="79"/>
        <end position="99"/>
    </location>
</feature>
<feature type="transmembrane region" description="Helical" evidence="7">
    <location>
        <begin position="461"/>
        <end position="480"/>
    </location>
</feature>